<dbReference type="CDD" id="cd14686">
    <property type="entry name" value="bZIP"/>
    <property type="match status" value="1"/>
</dbReference>
<dbReference type="EMBL" id="SZYD01000013">
    <property type="protein sequence ID" value="KAD4384489.1"/>
    <property type="molecule type" value="Genomic_DNA"/>
</dbReference>
<evidence type="ECO:0000313" key="3">
    <source>
        <dbReference type="EMBL" id="KAD4384489.1"/>
    </source>
</evidence>
<dbReference type="Proteomes" id="UP000326396">
    <property type="component" value="Linkage Group LG3"/>
</dbReference>
<evidence type="ECO:0000256" key="1">
    <source>
        <dbReference type="SAM" id="Coils"/>
    </source>
</evidence>
<proteinExistence type="predicted"/>
<keyword evidence="4" id="KW-1185">Reference proteome</keyword>
<gene>
    <name evidence="3" type="ORF">E3N88_24657</name>
</gene>
<reference evidence="3 4" key="1">
    <citation type="submission" date="2019-05" db="EMBL/GenBank/DDBJ databases">
        <title>Mikania micrantha, genome provides insights into the molecular mechanism of rapid growth.</title>
        <authorList>
            <person name="Liu B."/>
        </authorList>
    </citation>
    <scope>NUCLEOTIDE SEQUENCE [LARGE SCALE GENOMIC DNA]</scope>
    <source>
        <strain evidence="3">NLD-2019</strain>
        <tissue evidence="3">Leaf</tissue>
    </source>
</reference>
<feature type="compositionally biased region" description="Acidic residues" evidence="2">
    <location>
        <begin position="356"/>
        <end position="391"/>
    </location>
</feature>
<evidence type="ECO:0000256" key="2">
    <source>
        <dbReference type="SAM" id="MobiDB-lite"/>
    </source>
</evidence>
<feature type="coiled-coil region" evidence="1">
    <location>
        <begin position="261"/>
        <end position="309"/>
    </location>
</feature>
<evidence type="ECO:0000313" key="4">
    <source>
        <dbReference type="Proteomes" id="UP000326396"/>
    </source>
</evidence>
<comment type="caution">
    <text evidence="3">The sequence shown here is derived from an EMBL/GenBank/DDBJ whole genome shotgun (WGS) entry which is preliminary data.</text>
</comment>
<protein>
    <submittedName>
        <fullName evidence="3">Uncharacterized protein</fullName>
    </submittedName>
</protein>
<keyword evidence="1" id="KW-0175">Coiled coil</keyword>
<feature type="region of interest" description="Disordered" evidence="2">
    <location>
        <begin position="354"/>
        <end position="403"/>
    </location>
</feature>
<accession>A0A5N6N2H3</accession>
<name>A0A5N6N2H3_9ASTR</name>
<organism evidence="3 4">
    <name type="scientific">Mikania micrantha</name>
    <name type="common">bitter vine</name>
    <dbReference type="NCBI Taxonomy" id="192012"/>
    <lineage>
        <taxon>Eukaryota</taxon>
        <taxon>Viridiplantae</taxon>
        <taxon>Streptophyta</taxon>
        <taxon>Embryophyta</taxon>
        <taxon>Tracheophyta</taxon>
        <taxon>Spermatophyta</taxon>
        <taxon>Magnoliopsida</taxon>
        <taxon>eudicotyledons</taxon>
        <taxon>Gunneridae</taxon>
        <taxon>Pentapetalae</taxon>
        <taxon>asterids</taxon>
        <taxon>campanulids</taxon>
        <taxon>Asterales</taxon>
        <taxon>Asteraceae</taxon>
        <taxon>Asteroideae</taxon>
        <taxon>Heliantheae alliance</taxon>
        <taxon>Eupatorieae</taxon>
        <taxon>Mikania</taxon>
    </lineage>
</organism>
<dbReference type="AlphaFoldDB" id="A0A5N6N2H3"/>
<sequence>MKMGLLGSPGDLSRYATAHKDTVVIRDRWRGKFERGTSSRYARGTLEAVALREETQFAESLFNQDVIITSQPSLSFPIPRHSNSSPTPANHHFHQLEAIVEEVAGDRDVLLDVQELTLTHYFITKVTSMTGSWSRKAHRGHEHRAPHAFVFVMADNNSNANRSAARPTGTDDLAAESRRRIDDIVSQVDAEMDRRARDAARARYWGWLPTILQSWIVEERVPPYRYPGDTTPGHRLPPFGVPMEQAFAAHVACTRREVWRGRELTDEVRVLREKSDRLERQNERLEERNNRLEAQMEALRLQMSQLLTEHGQVVDVVQEHDVRITENRTDITETQAMVQASDAMLNAWAAQFIEEPPQEDGPEFEAEDLEEEDLDEDPNEDPEEDDDDGDAASDISHVSMDSD</sequence>